<dbReference type="Proteomes" id="UP000297280">
    <property type="component" value="Unassembled WGS sequence"/>
</dbReference>
<name>A0A4Z1KZQ0_9HELO</name>
<dbReference type="EMBL" id="PQXO01000083">
    <property type="protein sequence ID" value="TGO90019.1"/>
    <property type="molecule type" value="Genomic_DNA"/>
</dbReference>
<feature type="compositionally biased region" description="Low complexity" evidence="2">
    <location>
        <begin position="655"/>
        <end position="670"/>
    </location>
</feature>
<evidence type="ECO:0000256" key="2">
    <source>
        <dbReference type="SAM" id="MobiDB-lite"/>
    </source>
</evidence>
<feature type="region of interest" description="Disordered" evidence="2">
    <location>
        <begin position="635"/>
        <end position="681"/>
    </location>
</feature>
<feature type="coiled-coil region" evidence="1">
    <location>
        <begin position="409"/>
        <end position="526"/>
    </location>
</feature>
<comment type="caution">
    <text evidence="3">The sequence shown here is derived from an EMBL/GenBank/DDBJ whole genome shotgun (WGS) entry which is preliminary data.</text>
</comment>
<sequence>MEPENTTRFERRHSEQPDQDDSYEQVRKSYNTVVQERDGLRQYVSELEEQVLPRFDVNGTNLAERVISLEGAIAEAEATQSYEIDRAQRDKAELQHQYDELYQKTFGQNGYRDRLESAHVALELANDPQPPDVVELIRQLARANRERDEFDHEARRLGVWAEELKLNWNASMDDVEELKKQKAEWTNLQDNSVALQEANKEIERLRGVQEIEDSYRVEASKREVSQLQEEKAAWEEDRMKLEGRAAELSLSIRTLEDMLAAAEAQQSSDVEMSDAGDNESVRSSGPEILGDAVWRQWSERLWNHIQAKPQAVEGLFRLAAANLYRPGGVLPDVNPGPESQQFPGFEESTWREWANEVNDFVLNVPHEISALYHLAEEGQQTAGAEWIRQLIAYATQLPSHSELPRTFKEYQLGAELKEARARIEELERLEAAGDEAVGRAQFLNATNRLLEQALERSYKKIADKEQEINGMAGQFEDEIEQLNRNLKNSYEQTNLFKSLYEKEKKAREENDEIKKLQRDLKMAYERGNHFKELYETEKKAWEENEETKKLQRDLKMAFERGNHFVQLYERGKILSDEHEDVWKQKFEKEVVGADRHAAGLVEEIETLQGRLSGAHGVIAELENEVANLRSQLTERDAVGSGDGPSIAVTAPSKGSQSTSSHRTLSSSSHTPSEEEESASEELKIAKTDLYNTLEEVEELKLRLGFANHAFQDMKEEFERKIDIIENNAKEEVTEKERLEEKLRIAEERIRSGVEAEIRRLEREGLLGASVGEGNPIGRGRKAAPGALKPKPKVPEEEELESPPITPLESPLESPDILMKDDDEYHDPKGKKGRAKSKRVPAAVVSEAGSEGTMGVRRSTRETRNKNPVYKEQPLKVLLGKKKSSAGKKRKTEEKVEEGGVVEGDVRNEDLDGAKDGERGKVRRRGSKMV</sequence>
<accession>A0A4Z1KZQ0</accession>
<dbReference type="OrthoDB" id="3548965at2759"/>
<protein>
    <submittedName>
        <fullName evidence="3">Uncharacterized protein</fullName>
    </submittedName>
</protein>
<dbReference type="AlphaFoldDB" id="A0A4Z1KZQ0"/>
<feature type="compositionally biased region" description="Basic residues" evidence="2">
    <location>
        <begin position="828"/>
        <end position="838"/>
    </location>
</feature>
<evidence type="ECO:0000256" key="1">
    <source>
        <dbReference type="SAM" id="Coils"/>
    </source>
</evidence>
<gene>
    <name evidence="3" type="ORF">BPOR_0083g00200</name>
</gene>
<keyword evidence="4" id="KW-1185">Reference proteome</keyword>
<reference evidence="3 4" key="1">
    <citation type="submission" date="2017-12" db="EMBL/GenBank/DDBJ databases">
        <title>Comparative genomics of Botrytis spp.</title>
        <authorList>
            <person name="Valero-Jimenez C.A."/>
            <person name="Tapia P."/>
            <person name="Veloso J."/>
            <person name="Silva-Moreno E."/>
            <person name="Staats M."/>
            <person name="Valdes J.H."/>
            <person name="Van Kan J.A.L."/>
        </authorList>
    </citation>
    <scope>NUCLEOTIDE SEQUENCE [LARGE SCALE GENOMIC DNA]</scope>
    <source>
        <strain evidence="3 4">MUCL3349</strain>
    </source>
</reference>
<feature type="coiled-coil region" evidence="1">
    <location>
        <begin position="133"/>
        <end position="265"/>
    </location>
</feature>
<feature type="compositionally biased region" description="Basic and acidic residues" evidence="2">
    <location>
        <begin position="890"/>
        <end position="919"/>
    </location>
</feature>
<keyword evidence="1" id="KW-0175">Coiled coil</keyword>
<evidence type="ECO:0000313" key="4">
    <source>
        <dbReference type="Proteomes" id="UP000297280"/>
    </source>
</evidence>
<feature type="region of interest" description="Disordered" evidence="2">
    <location>
        <begin position="771"/>
        <end position="929"/>
    </location>
</feature>
<feature type="compositionally biased region" description="Basic and acidic residues" evidence="2">
    <location>
        <begin position="1"/>
        <end position="16"/>
    </location>
</feature>
<feature type="region of interest" description="Disordered" evidence="2">
    <location>
        <begin position="1"/>
        <end position="25"/>
    </location>
</feature>
<feature type="compositionally biased region" description="Basic residues" evidence="2">
    <location>
        <begin position="920"/>
        <end position="929"/>
    </location>
</feature>
<feature type="region of interest" description="Disordered" evidence="2">
    <location>
        <begin position="265"/>
        <end position="285"/>
    </location>
</feature>
<proteinExistence type="predicted"/>
<feature type="compositionally biased region" description="Basic residues" evidence="2">
    <location>
        <begin position="878"/>
        <end position="889"/>
    </location>
</feature>
<organism evidence="3 4">
    <name type="scientific">Botrytis porri</name>
    <dbReference type="NCBI Taxonomy" id="87229"/>
    <lineage>
        <taxon>Eukaryota</taxon>
        <taxon>Fungi</taxon>
        <taxon>Dikarya</taxon>
        <taxon>Ascomycota</taxon>
        <taxon>Pezizomycotina</taxon>
        <taxon>Leotiomycetes</taxon>
        <taxon>Helotiales</taxon>
        <taxon>Sclerotiniaceae</taxon>
        <taxon>Botrytis</taxon>
    </lineage>
</organism>
<evidence type="ECO:0000313" key="3">
    <source>
        <dbReference type="EMBL" id="TGO90019.1"/>
    </source>
</evidence>